<dbReference type="InterPro" id="IPR029149">
    <property type="entry name" value="Creatin/AminoP/Spt16_N"/>
</dbReference>
<dbReference type="Pfam" id="PF00557">
    <property type="entry name" value="Peptidase_M24"/>
    <property type="match status" value="1"/>
</dbReference>
<feature type="domain" description="Aminopeptidase P N-terminal" evidence="17">
    <location>
        <begin position="12"/>
        <end position="149"/>
    </location>
</feature>
<dbReference type="CDD" id="cd01087">
    <property type="entry name" value="Prolidase"/>
    <property type="match status" value="1"/>
</dbReference>
<dbReference type="AlphaFoldDB" id="S9VI91"/>
<evidence type="ECO:0000256" key="12">
    <source>
        <dbReference type="ARBA" id="ARBA00044252"/>
    </source>
</evidence>
<dbReference type="InterPro" id="IPR036005">
    <property type="entry name" value="Creatinase/aminopeptidase-like"/>
</dbReference>
<dbReference type="GO" id="GO:0030145">
    <property type="term" value="F:manganese ion binding"/>
    <property type="evidence" value="ECO:0007669"/>
    <property type="project" value="InterPro"/>
</dbReference>
<gene>
    <name evidence="19" type="ORF">STCU_04972</name>
    <name evidence="18" type="ORF">STCU_08044</name>
</gene>
<dbReference type="Gene3D" id="3.40.350.10">
    <property type="entry name" value="Creatinase/prolidase N-terminal domain"/>
    <property type="match status" value="1"/>
</dbReference>
<dbReference type="SUPFAM" id="SSF53092">
    <property type="entry name" value="Creatinase/prolidase N-terminal domain"/>
    <property type="match status" value="1"/>
</dbReference>
<sequence>MTDYPPAMPFPLAKEIYREQRERLASTMREAFPADSTRHAALLMAGAEVPINSTDCNYLFVQESYFNYAFGLEMPDAMGAVLSSGEGIIFIPRLPEDFATWMGALPTPDSVCAQTGADEVHYVDELAAVLAAKGVHVLEVLQGQNSDSGLAVLEASVPPAWLAQGGTVAGAWLYHALSTQRCYKTAREAEVLRYVCRASSVAHVEVMRTCRPGMSQHQLESTFLHHAYYHGGCRKVSYTCICATGHHGATLHYPQNDAPVVDGQMALLDMGGNYHGYAADITCSFPVNGRFTPTQRVIYDAVLEAHDRVLRAVRPGVSWVDMHRLAIRTTCEHLIRADVLRGDVDTLMEKEVMQFFQPHGLGHLLGLDVHDVGGYLADCPARPTQKDCCKLRTARVLDKGFYVTIEPGCYFNHVLLTKALADPQYACHLNEEKIRGTYWNFGGVRIESDVLITEDGAINFTLVPRTVEEIEATMAGQAFHKEVETYKNVVQ</sequence>
<evidence type="ECO:0000256" key="8">
    <source>
        <dbReference type="ARBA" id="ARBA00023211"/>
    </source>
</evidence>
<dbReference type="InterPro" id="IPR052433">
    <property type="entry name" value="X-Pro_dipept-like"/>
</dbReference>
<keyword evidence="20" id="KW-1185">Reference proteome</keyword>
<dbReference type="InterPro" id="IPR000994">
    <property type="entry name" value="Pept_M24"/>
</dbReference>
<keyword evidence="8" id="KW-0464">Manganese</keyword>
<dbReference type="EMBL" id="ATMH01008044">
    <property type="protein sequence ID" value="EPY22915.1"/>
    <property type="molecule type" value="Genomic_DNA"/>
</dbReference>
<evidence type="ECO:0000256" key="4">
    <source>
        <dbReference type="ARBA" id="ARBA00022723"/>
    </source>
</evidence>
<dbReference type="PROSITE" id="PS00491">
    <property type="entry name" value="PROLINE_PEPTIDASE"/>
    <property type="match status" value="1"/>
</dbReference>
<evidence type="ECO:0000256" key="2">
    <source>
        <dbReference type="ARBA" id="ARBA00011738"/>
    </source>
</evidence>
<evidence type="ECO:0000256" key="13">
    <source>
        <dbReference type="ARBA" id="ARBA00044284"/>
    </source>
</evidence>
<reference evidence="18 20" key="1">
    <citation type="journal article" date="2013" name="PLoS ONE">
        <title>Predicting the Proteins of Angomonas deanei, Strigomonas culicis and Their Respective Endosymbionts Reveals New Aspects of the Trypanosomatidae Family.</title>
        <authorList>
            <person name="Motta M.C."/>
            <person name="Martins A.C."/>
            <person name="de Souza S.S."/>
            <person name="Catta-Preta C.M."/>
            <person name="Silva R."/>
            <person name="Klein C.C."/>
            <person name="de Almeida L.G."/>
            <person name="de Lima Cunha O."/>
            <person name="Ciapina L.P."/>
            <person name="Brocchi M."/>
            <person name="Colabardini A.C."/>
            <person name="de Araujo Lima B."/>
            <person name="Machado C.R."/>
            <person name="de Almeida Soares C.M."/>
            <person name="Probst C.M."/>
            <person name="de Menezes C.B."/>
            <person name="Thompson C.E."/>
            <person name="Bartholomeu D.C."/>
            <person name="Gradia D.F."/>
            <person name="Pavoni D.P."/>
            <person name="Grisard E.C."/>
            <person name="Fantinatti-Garboggini F."/>
            <person name="Marchini F.K."/>
            <person name="Rodrigues-Luiz G.F."/>
            <person name="Wagner G."/>
            <person name="Goldman G.H."/>
            <person name="Fietto J.L."/>
            <person name="Elias M.C."/>
            <person name="Goldman M.H."/>
            <person name="Sagot M.F."/>
            <person name="Pereira M."/>
            <person name="Stoco P.H."/>
            <person name="de Mendonca-Neto R.P."/>
            <person name="Teixeira S.M."/>
            <person name="Maciel T.E."/>
            <person name="de Oliveira Mendes T.A."/>
            <person name="Urmenyi T.P."/>
            <person name="de Souza W."/>
            <person name="Schenkman S."/>
            <person name="de Vasconcelos A.T."/>
        </authorList>
    </citation>
    <scope>NUCLEOTIDE SEQUENCE [LARGE SCALE GENOMIC DNA]</scope>
</reference>
<dbReference type="EMBL" id="ATMH01004972">
    <property type="protein sequence ID" value="EPY28608.1"/>
    <property type="molecule type" value="Genomic_DNA"/>
</dbReference>
<comment type="cofactor">
    <cofactor evidence="1">
        <name>Mn(2+)</name>
        <dbReference type="ChEBI" id="CHEBI:29035"/>
    </cofactor>
</comment>
<keyword evidence="3" id="KW-0645">Protease</keyword>
<comment type="similarity">
    <text evidence="9">Belongs to the peptidase M24B family. Eukaryotic-type prolidase subfamily.</text>
</comment>
<name>S9VI91_9TRYP</name>
<keyword evidence="7" id="KW-0482">Metalloprotease</keyword>
<evidence type="ECO:0000256" key="5">
    <source>
        <dbReference type="ARBA" id="ARBA00022801"/>
    </source>
</evidence>
<dbReference type="Proteomes" id="UP000015354">
    <property type="component" value="Unassembled WGS sequence"/>
</dbReference>
<evidence type="ECO:0000256" key="14">
    <source>
        <dbReference type="ARBA" id="ARBA00044351"/>
    </source>
</evidence>
<keyword evidence="6" id="KW-0224">Dipeptidase</keyword>
<evidence type="ECO:0000256" key="11">
    <source>
        <dbReference type="ARBA" id="ARBA00044141"/>
    </source>
</evidence>
<evidence type="ECO:0000256" key="1">
    <source>
        <dbReference type="ARBA" id="ARBA00001936"/>
    </source>
</evidence>
<organism evidence="18 20">
    <name type="scientific">Strigomonas culicis</name>
    <dbReference type="NCBI Taxonomy" id="28005"/>
    <lineage>
        <taxon>Eukaryota</taxon>
        <taxon>Discoba</taxon>
        <taxon>Euglenozoa</taxon>
        <taxon>Kinetoplastea</taxon>
        <taxon>Metakinetoplastina</taxon>
        <taxon>Trypanosomatida</taxon>
        <taxon>Trypanosomatidae</taxon>
        <taxon>Strigomonadinae</taxon>
        <taxon>Strigomonas</taxon>
    </lineage>
</organism>
<dbReference type="InterPro" id="IPR007865">
    <property type="entry name" value="Aminopep_P_N"/>
</dbReference>
<dbReference type="GO" id="GO:0070006">
    <property type="term" value="F:metalloaminopeptidase activity"/>
    <property type="evidence" value="ECO:0007669"/>
    <property type="project" value="InterPro"/>
</dbReference>
<dbReference type="PANTHER" id="PTHR48480">
    <property type="match status" value="1"/>
</dbReference>
<proteinExistence type="inferred from homology"/>
<dbReference type="Pfam" id="PF05195">
    <property type="entry name" value="AMP_N"/>
    <property type="match status" value="1"/>
</dbReference>
<comment type="catalytic activity">
    <reaction evidence="15">
        <text>Xaa-L-Pro dipeptide + H2O = an L-alpha-amino acid + L-proline</text>
        <dbReference type="Rhea" id="RHEA:76407"/>
        <dbReference type="ChEBI" id="CHEBI:15377"/>
        <dbReference type="ChEBI" id="CHEBI:59869"/>
        <dbReference type="ChEBI" id="CHEBI:60039"/>
        <dbReference type="ChEBI" id="CHEBI:195196"/>
        <dbReference type="EC" id="3.4.13.9"/>
    </reaction>
</comment>
<dbReference type="GO" id="GO:0006508">
    <property type="term" value="P:proteolysis"/>
    <property type="evidence" value="ECO:0007669"/>
    <property type="project" value="UniProtKB-KW"/>
</dbReference>
<evidence type="ECO:0000256" key="3">
    <source>
        <dbReference type="ARBA" id="ARBA00022670"/>
    </source>
</evidence>
<evidence type="ECO:0000313" key="20">
    <source>
        <dbReference type="Proteomes" id="UP000015354"/>
    </source>
</evidence>
<dbReference type="GO" id="GO:0102009">
    <property type="term" value="F:proline dipeptidase activity"/>
    <property type="evidence" value="ECO:0007669"/>
    <property type="project" value="UniProtKB-EC"/>
</dbReference>
<keyword evidence="5" id="KW-0378">Hydrolase</keyword>
<comment type="subunit">
    <text evidence="2">Homodimer.</text>
</comment>
<dbReference type="SUPFAM" id="SSF55920">
    <property type="entry name" value="Creatinase/aminopeptidase"/>
    <property type="match status" value="1"/>
</dbReference>
<keyword evidence="4 16" id="KW-0479">Metal-binding</keyword>
<dbReference type="Gene3D" id="3.90.230.10">
    <property type="entry name" value="Creatinase/methionine aminopeptidase superfamily"/>
    <property type="match status" value="1"/>
</dbReference>
<evidence type="ECO:0000256" key="9">
    <source>
        <dbReference type="ARBA" id="ARBA00043990"/>
    </source>
</evidence>
<evidence type="ECO:0000313" key="18">
    <source>
        <dbReference type="EMBL" id="EPY22915.1"/>
    </source>
</evidence>
<dbReference type="FunFam" id="3.90.230.10:FF:000002">
    <property type="entry name" value="Xaa-Pro aminopeptidase 3"/>
    <property type="match status" value="1"/>
</dbReference>
<evidence type="ECO:0000256" key="6">
    <source>
        <dbReference type="ARBA" id="ARBA00022997"/>
    </source>
</evidence>
<evidence type="ECO:0000256" key="7">
    <source>
        <dbReference type="ARBA" id="ARBA00023049"/>
    </source>
</evidence>
<evidence type="ECO:0000256" key="15">
    <source>
        <dbReference type="ARBA" id="ARBA00048994"/>
    </source>
</evidence>
<dbReference type="OrthoDB" id="10261878at2759"/>
<dbReference type="PANTHER" id="PTHR48480:SF2">
    <property type="entry name" value="PEPTIDASE D"/>
    <property type="match status" value="1"/>
</dbReference>
<evidence type="ECO:0000313" key="19">
    <source>
        <dbReference type="EMBL" id="EPY28608.1"/>
    </source>
</evidence>
<protein>
    <recommendedName>
        <fullName evidence="11">Xaa-Pro dipeptidase</fullName>
        <ecNumber evidence="10">3.4.13.9</ecNumber>
    </recommendedName>
    <alternativeName>
        <fullName evidence="14">Imidodipeptidase</fullName>
    </alternativeName>
    <alternativeName>
        <fullName evidence="12">Peptidase D</fullName>
    </alternativeName>
    <alternativeName>
        <fullName evidence="13">Proline dipeptidase</fullName>
    </alternativeName>
</protein>
<dbReference type="SMART" id="SM01011">
    <property type="entry name" value="AMP_N"/>
    <property type="match status" value="1"/>
</dbReference>
<accession>S9VI91</accession>
<evidence type="ECO:0000259" key="17">
    <source>
        <dbReference type="SMART" id="SM01011"/>
    </source>
</evidence>
<dbReference type="EC" id="3.4.13.9" evidence="10"/>
<dbReference type="InterPro" id="IPR001131">
    <property type="entry name" value="Peptidase_M24B_aminopep-P_CS"/>
</dbReference>
<comment type="caution">
    <text evidence="18">The sequence shown here is derived from an EMBL/GenBank/DDBJ whole genome shotgun (WGS) entry which is preliminary data.</text>
</comment>
<evidence type="ECO:0000256" key="10">
    <source>
        <dbReference type="ARBA" id="ARBA00044051"/>
    </source>
</evidence>
<evidence type="ECO:0000256" key="16">
    <source>
        <dbReference type="RuleBase" id="RU000590"/>
    </source>
</evidence>
<reference evidence="18" key="2">
    <citation type="submission" date="2013-03" db="EMBL/GenBank/DDBJ databases">
        <authorList>
            <person name="Motta M.C.M."/>
            <person name="Martins A.C.A."/>
            <person name="Preta C.M.C.C."/>
            <person name="Silva R."/>
            <person name="de Souza S.S."/>
            <person name="Klein C.C."/>
            <person name="de Almeida L.G.P."/>
            <person name="Cunha O.L."/>
            <person name="Colabardini A.C."/>
            <person name="Lima B.A."/>
            <person name="Machado C.R."/>
            <person name="Soares C.M.A."/>
            <person name="de Menezes C.B.A."/>
            <person name="Bartolomeu D.C."/>
            <person name="Grisard E.C."/>
            <person name="Fantinatti-Garboggini F."/>
            <person name="Rodrigues-Luiz G.F."/>
            <person name="Wagner G."/>
            <person name="Goldman G.H."/>
            <person name="Fietto J.L.R."/>
            <person name="Ciapina L.P."/>
            <person name="Brocchi M."/>
            <person name="Elias M.C."/>
            <person name="Goldman M.H.S."/>
            <person name="Sagot M.-F."/>
            <person name="Pereira M."/>
            <person name="Stoco P.H."/>
            <person name="Teixeira S.M.R."/>
            <person name="de Mendonca-Neto R.P."/>
            <person name="Maciel T.E.F."/>
            <person name="Mendes T.A.O."/>
            <person name="Urmenyi T.P."/>
            <person name="Teixeira M.M.G."/>
            <person name="de Camargo E.F.P."/>
            <person name="de Sousa W."/>
            <person name="Schenkman S."/>
            <person name="de Vasconcelos A.T.R."/>
        </authorList>
    </citation>
    <scope>NUCLEOTIDE SEQUENCE</scope>
</reference>